<protein>
    <recommendedName>
        <fullName evidence="1">DUF4426 domain-containing protein</fullName>
    </recommendedName>
</protein>
<dbReference type="RefSeq" id="WP_373296880.1">
    <property type="nucleotide sequence ID" value="NZ_BMYR01000001.1"/>
</dbReference>
<name>A0ABQ2WDV9_9ALTE</name>
<dbReference type="Gene3D" id="2.60.40.3340">
    <property type="entry name" value="Domain of unknown function DUF4426"/>
    <property type="match status" value="1"/>
</dbReference>
<dbReference type="Pfam" id="PF14467">
    <property type="entry name" value="DUF4426"/>
    <property type="match status" value="1"/>
</dbReference>
<dbReference type="InterPro" id="IPR025218">
    <property type="entry name" value="DUF4426"/>
</dbReference>
<feature type="domain" description="DUF4426" evidence="1">
    <location>
        <begin position="44"/>
        <end position="161"/>
    </location>
</feature>
<sequence>MQHVMRQSSLGWLNAIQHKVLKVSLFLMLIASFWFTAGVQAEQKKQLGDWDIHYIAFNSTFLTPDVARAANLSRNKNNAIINISVLDTQTQQAQAVTIGGIARNLLGQQRDLVFREIKDGDAIYYIAVMPFRNEEQLRFSLDIRQGTKRQQLNFEQKLYTE</sequence>
<comment type="caution">
    <text evidence="2">The sequence shown here is derived from an EMBL/GenBank/DDBJ whole genome shotgun (WGS) entry which is preliminary data.</text>
</comment>
<dbReference type="Proteomes" id="UP000634667">
    <property type="component" value="Unassembled WGS sequence"/>
</dbReference>
<reference evidence="3" key="1">
    <citation type="journal article" date="2019" name="Int. J. Syst. Evol. Microbiol.">
        <title>The Global Catalogue of Microorganisms (GCM) 10K type strain sequencing project: providing services to taxonomists for standard genome sequencing and annotation.</title>
        <authorList>
            <consortium name="The Broad Institute Genomics Platform"/>
            <consortium name="The Broad Institute Genome Sequencing Center for Infectious Disease"/>
            <person name="Wu L."/>
            <person name="Ma J."/>
        </authorList>
    </citation>
    <scope>NUCLEOTIDE SEQUENCE [LARGE SCALE GENOMIC DNA]</scope>
    <source>
        <strain evidence="3">KCTC 23723</strain>
    </source>
</reference>
<keyword evidence="3" id="KW-1185">Reference proteome</keyword>
<organism evidence="2 3">
    <name type="scientific">Alishewanella tabrizica</name>
    <dbReference type="NCBI Taxonomy" id="671278"/>
    <lineage>
        <taxon>Bacteria</taxon>
        <taxon>Pseudomonadati</taxon>
        <taxon>Pseudomonadota</taxon>
        <taxon>Gammaproteobacteria</taxon>
        <taxon>Alteromonadales</taxon>
        <taxon>Alteromonadaceae</taxon>
        <taxon>Alishewanella</taxon>
    </lineage>
</organism>
<evidence type="ECO:0000313" key="3">
    <source>
        <dbReference type="Proteomes" id="UP000634667"/>
    </source>
</evidence>
<evidence type="ECO:0000313" key="2">
    <source>
        <dbReference type="EMBL" id="GGW50352.1"/>
    </source>
</evidence>
<accession>A0ABQ2WDV9</accession>
<dbReference type="EMBL" id="BMYR01000001">
    <property type="protein sequence ID" value="GGW50352.1"/>
    <property type="molecule type" value="Genomic_DNA"/>
</dbReference>
<evidence type="ECO:0000259" key="1">
    <source>
        <dbReference type="Pfam" id="PF14467"/>
    </source>
</evidence>
<proteinExistence type="predicted"/>
<gene>
    <name evidence="2" type="ORF">GCM10008111_02810</name>
</gene>